<dbReference type="InterPro" id="IPR050109">
    <property type="entry name" value="HTH-type_TetR-like_transc_reg"/>
</dbReference>
<feature type="compositionally biased region" description="Basic and acidic residues" evidence="5">
    <location>
        <begin position="119"/>
        <end position="144"/>
    </location>
</feature>
<feature type="DNA-binding region" description="H-T-H motif" evidence="4">
    <location>
        <begin position="26"/>
        <end position="45"/>
    </location>
</feature>
<evidence type="ECO:0000259" key="6">
    <source>
        <dbReference type="PROSITE" id="PS50977"/>
    </source>
</evidence>
<dbReference type="EMBL" id="MAQA01000027">
    <property type="protein sequence ID" value="OCI30884.1"/>
    <property type="molecule type" value="Genomic_DNA"/>
</dbReference>
<feature type="region of interest" description="Disordered" evidence="5">
    <location>
        <begin position="219"/>
        <end position="247"/>
    </location>
</feature>
<accession>A0ABX2Y2Y4</accession>
<evidence type="ECO:0000256" key="1">
    <source>
        <dbReference type="ARBA" id="ARBA00023015"/>
    </source>
</evidence>
<feature type="compositionally biased region" description="Low complexity" evidence="5">
    <location>
        <begin position="219"/>
        <end position="231"/>
    </location>
</feature>
<keyword evidence="1" id="KW-0805">Transcription regulation</keyword>
<proteinExistence type="predicted"/>
<dbReference type="Gene3D" id="1.10.357.10">
    <property type="entry name" value="Tetracycline Repressor, domain 2"/>
    <property type="match status" value="1"/>
</dbReference>
<keyword evidence="2 4" id="KW-0238">DNA-binding</keyword>
<sequence length="247" mass="26012">MSRDDRRAAIAAATVPLLARYGSAVTTRQIAQAADVAEGTLFRAFEDKDELIHAALVAALDPAPLVRAISETADRGSLAETLTALAELIQDSQRATAKIVQVAHQVMGDRGGPPGGPGDDARRRHRDDVHRNHGKQGPDSHRDARMSAVQDIVQAIEASLVPYADELRTEPRVAASVFFFLVHGHASPLLFQDGPLDATQIVDVFLHGVLEAPCQGAGPPHAVGPPHAAVRPPDPHVAAPGPTASLA</sequence>
<evidence type="ECO:0000256" key="4">
    <source>
        <dbReference type="PROSITE-ProRule" id="PRU00335"/>
    </source>
</evidence>
<dbReference type="InterPro" id="IPR009057">
    <property type="entry name" value="Homeodomain-like_sf"/>
</dbReference>
<evidence type="ECO:0000313" key="8">
    <source>
        <dbReference type="Proteomes" id="UP000093412"/>
    </source>
</evidence>
<keyword evidence="3" id="KW-0804">Transcription</keyword>
<protein>
    <submittedName>
        <fullName evidence="7">Bacterial regulatory protein, tetR family</fullName>
    </submittedName>
</protein>
<keyword evidence="8" id="KW-1185">Reference proteome</keyword>
<evidence type="ECO:0000256" key="2">
    <source>
        <dbReference type="ARBA" id="ARBA00023125"/>
    </source>
</evidence>
<evidence type="ECO:0000313" key="7">
    <source>
        <dbReference type="EMBL" id="OCI30884.1"/>
    </source>
</evidence>
<gene>
    <name evidence="7" type="ORF">OERS_24410</name>
</gene>
<dbReference type="Proteomes" id="UP000093412">
    <property type="component" value="Unassembled WGS sequence"/>
</dbReference>
<reference evidence="7 8" key="1">
    <citation type="submission" date="2016-06" db="EMBL/GenBank/DDBJ databases">
        <title>Genome sequence of Oerskovia enterophila DSM 43852.</title>
        <authorList>
            <person name="Poehlein A."/>
            <person name="Jag V."/>
            <person name="Bengelsdorf F.R."/>
            <person name="Daniel R."/>
            <person name="Duerre P."/>
        </authorList>
    </citation>
    <scope>NUCLEOTIDE SEQUENCE [LARGE SCALE GENOMIC DNA]</scope>
    <source>
        <strain evidence="7 8">DSM 43852</strain>
    </source>
</reference>
<organism evidence="7 8">
    <name type="scientific">Oerskovia enterophila</name>
    <dbReference type="NCBI Taxonomy" id="43678"/>
    <lineage>
        <taxon>Bacteria</taxon>
        <taxon>Bacillati</taxon>
        <taxon>Actinomycetota</taxon>
        <taxon>Actinomycetes</taxon>
        <taxon>Micrococcales</taxon>
        <taxon>Cellulomonadaceae</taxon>
        <taxon>Oerskovia</taxon>
    </lineage>
</organism>
<dbReference type="InterPro" id="IPR023772">
    <property type="entry name" value="DNA-bd_HTH_TetR-type_CS"/>
</dbReference>
<dbReference type="InterPro" id="IPR001647">
    <property type="entry name" value="HTH_TetR"/>
</dbReference>
<dbReference type="PANTHER" id="PTHR30055">
    <property type="entry name" value="HTH-TYPE TRANSCRIPTIONAL REGULATOR RUTR"/>
    <property type="match status" value="1"/>
</dbReference>
<dbReference type="PANTHER" id="PTHR30055:SF234">
    <property type="entry name" value="HTH-TYPE TRANSCRIPTIONAL REGULATOR BETI"/>
    <property type="match status" value="1"/>
</dbReference>
<dbReference type="PROSITE" id="PS01081">
    <property type="entry name" value="HTH_TETR_1"/>
    <property type="match status" value="1"/>
</dbReference>
<comment type="caution">
    <text evidence="7">The sequence shown here is derived from an EMBL/GenBank/DDBJ whole genome shotgun (WGS) entry which is preliminary data.</text>
</comment>
<evidence type="ECO:0000256" key="3">
    <source>
        <dbReference type="ARBA" id="ARBA00023163"/>
    </source>
</evidence>
<dbReference type="Pfam" id="PF00440">
    <property type="entry name" value="TetR_N"/>
    <property type="match status" value="1"/>
</dbReference>
<dbReference type="PROSITE" id="PS50977">
    <property type="entry name" value="HTH_TETR_2"/>
    <property type="match status" value="1"/>
</dbReference>
<evidence type="ECO:0000256" key="5">
    <source>
        <dbReference type="SAM" id="MobiDB-lite"/>
    </source>
</evidence>
<dbReference type="SUPFAM" id="SSF46689">
    <property type="entry name" value="Homeodomain-like"/>
    <property type="match status" value="1"/>
</dbReference>
<feature type="region of interest" description="Disordered" evidence="5">
    <location>
        <begin position="106"/>
        <end position="144"/>
    </location>
</feature>
<name>A0ABX2Y2Y4_9CELL</name>
<feature type="domain" description="HTH tetR-type" evidence="6">
    <location>
        <begin position="4"/>
        <end position="63"/>
    </location>
</feature>